<evidence type="ECO:0000256" key="5">
    <source>
        <dbReference type="ARBA" id="ARBA00022801"/>
    </source>
</evidence>
<keyword evidence="4" id="KW-0255">Endonuclease</keyword>
<reference evidence="9 10" key="1">
    <citation type="journal article" date="2012" name="Nat. Biotechnol.">
        <title>Draft genome sequence of pigeonpea (Cajanus cajan), an orphan legume crop of resource-poor farmers.</title>
        <authorList>
            <person name="Varshney R.K."/>
            <person name="Chen W."/>
            <person name="Li Y."/>
            <person name="Bharti A.K."/>
            <person name="Saxena R.K."/>
            <person name="Schlueter J.A."/>
            <person name="Donoghue M.T."/>
            <person name="Azam S."/>
            <person name="Fan G."/>
            <person name="Whaley A.M."/>
            <person name="Farmer A.D."/>
            <person name="Sheridan J."/>
            <person name="Iwata A."/>
            <person name="Tuteja R."/>
            <person name="Penmetsa R.V."/>
            <person name="Wu W."/>
            <person name="Upadhyaya H.D."/>
            <person name="Yang S.P."/>
            <person name="Shah T."/>
            <person name="Saxena K.B."/>
            <person name="Michael T."/>
            <person name="McCombie W.R."/>
            <person name="Yang B."/>
            <person name="Zhang G."/>
            <person name="Yang H."/>
            <person name="Wang J."/>
            <person name="Spillane C."/>
            <person name="Cook D.R."/>
            <person name="May G.D."/>
            <person name="Xu X."/>
            <person name="Jackson S.A."/>
        </authorList>
    </citation>
    <scope>NUCLEOTIDE SEQUENCE [LARGE SCALE GENOMIC DNA]</scope>
    <source>
        <strain evidence="10">cv. Asha</strain>
    </source>
</reference>
<dbReference type="Pfam" id="PF17917">
    <property type="entry name" value="RT_RNaseH"/>
    <property type="match status" value="1"/>
</dbReference>
<accession>A0A151U5F5</accession>
<evidence type="ECO:0000313" key="9">
    <source>
        <dbReference type="EMBL" id="KYP74527.1"/>
    </source>
</evidence>
<dbReference type="GO" id="GO:0003964">
    <property type="term" value="F:RNA-directed DNA polymerase activity"/>
    <property type="evidence" value="ECO:0007669"/>
    <property type="project" value="UniProtKB-KW"/>
</dbReference>
<dbReference type="Pfam" id="PF00665">
    <property type="entry name" value="rve"/>
    <property type="match status" value="1"/>
</dbReference>
<feature type="domain" description="RNase H type-1" evidence="7">
    <location>
        <begin position="124"/>
        <end position="253"/>
    </location>
</feature>
<dbReference type="PROSITE" id="PS50879">
    <property type="entry name" value="RNASE_H_1"/>
    <property type="match status" value="1"/>
</dbReference>
<keyword evidence="10" id="KW-1185">Reference proteome</keyword>
<dbReference type="InterPro" id="IPR036397">
    <property type="entry name" value="RNaseH_sf"/>
</dbReference>
<dbReference type="Gene3D" id="1.10.340.70">
    <property type="match status" value="1"/>
</dbReference>
<protein>
    <submittedName>
        <fullName evidence="9">Transposon Ty3-I Gag-Pol polyprotein</fullName>
    </submittedName>
</protein>
<dbReference type="InterPro" id="IPR002156">
    <property type="entry name" value="RNaseH_domain"/>
</dbReference>
<evidence type="ECO:0000313" key="10">
    <source>
        <dbReference type="Proteomes" id="UP000075243"/>
    </source>
</evidence>
<dbReference type="PROSITE" id="PS50994">
    <property type="entry name" value="INTEGRASE"/>
    <property type="match status" value="1"/>
</dbReference>
<dbReference type="CDD" id="cd09279">
    <property type="entry name" value="RNase_HI_like"/>
    <property type="match status" value="1"/>
</dbReference>
<dbReference type="InterPro" id="IPR001584">
    <property type="entry name" value="Integrase_cat-core"/>
</dbReference>
<dbReference type="InterPro" id="IPR043502">
    <property type="entry name" value="DNA/RNA_pol_sf"/>
</dbReference>
<dbReference type="Gramene" id="C.cajan_07012.t">
    <property type="protein sequence ID" value="C.cajan_07012.t"/>
    <property type="gene ID" value="C.cajan_07012"/>
</dbReference>
<name>A0A151U5F5_CAJCA</name>
<dbReference type="Proteomes" id="UP000075243">
    <property type="component" value="Chromosome 2"/>
</dbReference>
<keyword evidence="6" id="KW-0695">RNA-directed DNA polymerase</keyword>
<evidence type="ECO:0000256" key="2">
    <source>
        <dbReference type="ARBA" id="ARBA00022695"/>
    </source>
</evidence>
<dbReference type="AlphaFoldDB" id="A0A151U5F5"/>
<evidence type="ECO:0000256" key="6">
    <source>
        <dbReference type="ARBA" id="ARBA00022918"/>
    </source>
</evidence>
<dbReference type="InterPro" id="IPR041588">
    <property type="entry name" value="Integrase_H2C2"/>
</dbReference>
<evidence type="ECO:0000256" key="4">
    <source>
        <dbReference type="ARBA" id="ARBA00022759"/>
    </source>
</evidence>
<dbReference type="SUPFAM" id="SSF53098">
    <property type="entry name" value="Ribonuclease H-like"/>
    <property type="match status" value="2"/>
</dbReference>
<dbReference type="PANTHER" id="PTHR48475">
    <property type="entry name" value="RIBONUCLEASE H"/>
    <property type="match status" value="1"/>
</dbReference>
<dbReference type="SUPFAM" id="SSF56672">
    <property type="entry name" value="DNA/RNA polymerases"/>
    <property type="match status" value="1"/>
</dbReference>
<dbReference type="GO" id="GO:0004523">
    <property type="term" value="F:RNA-DNA hybrid ribonuclease activity"/>
    <property type="evidence" value="ECO:0007669"/>
    <property type="project" value="InterPro"/>
</dbReference>
<dbReference type="Gene3D" id="3.30.420.10">
    <property type="entry name" value="Ribonuclease H-like superfamily/Ribonuclease H"/>
    <property type="match status" value="2"/>
</dbReference>
<dbReference type="Pfam" id="PF13456">
    <property type="entry name" value="RVT_3"/>
    <property type="match status" value="1"/>
</dbReference>
<dbReference type="Pfam" id="PF17921">
    <property type="entry name" value="Integrase_H2C2"/>
    <property type="match status" value="1"/>
</dbReference>
<keyword evidence="2" id="KW-0548">Nucleotidyltransferase</keyword>
<evidence type="ECO:0000256" key="3">
    <source>
        <dbReference type="ARBA" id="ARBA00022722"/>
    </source>
</evidence>
<proteinExistence type="predicted"/>
<dbReference type="EMBL" id="CM003604">
    <property type="protein sequence ID" value="KYP74527.1"/>
    <property type="molecule type" value="Genomic_DNA"/>
</dbReference>
<feature type="domain" description="Integrase catalytic" evidence="8">
    <location>
        <begin position="388"/>
        <end position="547"/>
    </location>
</feature>
<dbReference type="PANTHER" id="PTHR48475:SF2">
    <property type="entry name" value="RIBONUCLEASE H"/>
    <property type="match status" value="1"/>
</dbReference>
<dbReference type="InterPro" id="IPR041373">
    <property type="entry name" value="RT_RNaseH"/>
</dbReference>
<dbReference type="GO" id="GO:0003676">
    <property type="term" value="F:nucleic acid binding"/>
    <property type="evidence" value="ECO:0007669"/>
    <property type="project" value="InterPro"/>
</dbReference>
<keyword evidence="1" id="KW-0808">Transferase</keyword>
<evidence type="ECO:0000259" key="8">
    <source>
        <dbReference type="PROSITE" id="PS50994"/>
    </source>
</evidence>
<dbReference type="GO" id="GO:0015074">
    <property type="term" value="P:DNA integration"/>
    <property type="evidence" value="ECO:0007669"/>
    <property type="project" value="InterPro"/>
</dbReference>
<dbReference type="FunFam" id="3.30.420.10:FF:000032">
    <property type="entry name" value="Retrovirus-related Pol polyprotein from transposon 297-like Protein"/>
    <property type="match status" value="1"/>
</dbReference>
<dbReference type="OMA" id="TYRLATM"/>
<evidence type="ECO:0000259" key="7">
    <source>
        <dbReference type="PROSITE" id="PS50879"/>
    </source>
</evidence>
<sequence>MRLNPEKCVFGVRGGRFLGFMITSRGIEANPEKCEAIIHMQSPQSVKEVQRLAERLVSLSQYQMVEKLALALVTAARRLRPYFQSHQVVVKTDYPIKQILRKPELAGRMIAWSIELSEFGIRYESRGPLKAQYGSSNSKGGGAGIILEGPNQITVEQSLKFGFKATNNQAEYEALLAGLRLARDLGARRVSCNSDSKLMVEQLGGTYQAKDALLQRYFHTAAQQISSFDEFSIKHVPREQNTRADLLSKLASTKKPGQHRTIIQETLHSPSLDDKTVNVNDSEELGWMTDIWNYLKDGALPTNKDEARKVRMRSAKFTIIDDYVVKEIHHGVCGMHSGARSMAARVLRAGYYWPTLKSDCQNYIQKCKECQQFGNAHRQPPEALHHMMAAWPFSQWGMDILGPFPPAKGQLKFLLVAIDYFTKWIEARPLAKITTENVRKFTWKNIVCRFGIPHTIVTDNGRQFIAEEFEVFLQELGIKHLPTSVEHPQTNGQAEAANKVILRELKKRLGNAKGEWPDMLPGILWAYHCTPQSTTQETPYRLTYGADAMIPVEVGQTSHRRQVFNNEQNNHELATDLDLLDELRDEAQIHAEACKLRAARRYNSRVKPRSFREGDLVWRLLGEARKDTSDGKLAPTWGGPFRVAENLENGAYRLEELSGKPVPRTRNATHLKFYFS</sequence>
<evidence type="ECO:0000256" key="1">
    <source>
        <dbReference type="ARBA" id="ARBA00022679"/>
    </source>
</evidence>
<keyword evidence="5" id="KW-0378">Hydrolase</keyword>
<organism evidence="9 10">
    <name type="scientific">Cajanus cajan</name>
    <name type="common">Pigeon pea</name>
    <name type="synonym">Cajanus indicus</name>
    <dbReference type="NCBI Taxonomy" id="3821"/>
    <lineage>
        <taxon>Eukaryota</taxon>
        <taxon>Viridiplantae</taxon>
        <taxon>Streptophyta</taxon>
        <taxon>Embryophyta</taxon>
        <taxon>Tracheophyta</taxon>
        <taxon>Spermatophyta</taxon>
        <taxon>Magnoliopsida</taxon>
        <taxon>eudicotyledons</taxon>
        <taxon>Gunneridae</taxon>
        <taxon>Pentapetalae</taxon>
        <taxon>rosids</taxon>
        <taxon>fabids</taxon>
        <taxon>Fabales</taxon>
        <taxon>Fabaceae</taxon>
        <taxon>Papilionoideae</taxon>
        <taxon>50 kb inversion clade</taxon>
        <taxon>NPAAA clade</taxon>
        <taxon>indigoferoid/millettioid clade</taxon>
        <taxon>Phaseoleae</taxon>
        <taxon>Cajanus</taxon>
    </lineage>
</organism>
<keyword evidence="3" id="KW-0540">Nuclease</keyword>
<dbReference type="InterPro" id="IPR012337">
    <property type="entry name" value="RNaseH-like_sf"/>
</dbReference>
<gene>
    <name evidence="9" type="ORF">KK1_007211</name>
</gene>